<dbReference type="PANTHER" id="PTHR30250:SF10">
    <property type="entry name" value="LIPOPOLYSACCHARIDE BIOSYNTHESIS PROTEIN WZXC"/>
    <property type="match status" value="1"/>
</dbReference>
<keyword evidence="4 7" id="KW-0812">Transmembrane</keyword>
<evidence type="ECO:0000256" key="6">
    <source>
        <dbReference type="ARBA" id="ARBA00023136"/>
    </source>
</evidence>
<keyword evidence="5 7" id="KW-1133">Transmembrane helix</keyword>
<dbReference type="EMBL" id="BNAH01000002">
    <property type="protein sequence ID" value="GHE80578.1"/>
    <property type="molecule type" value="Genomic_DNA"/>
</dbReference>
<dbReference type="Pfam" id="PF13440">
    <property type="entry name" value="Polysacc_synt_3"/>
    <property type="match status" value="1"/>
</dbReference>
<feature type="transmembrane region" description="Helical" evidence="7">
    <location>
        <begin position="168"/>
        <end position="188"/>
    </location>
</feature>
<feature type="transmembrane region" description="Helical" evidence="7">
    <location>
        <begin position="412"/>
        <end position="430"/>
    </location>
</feature>
<feature type="transmembrane region" description="Helical" evidence="7">
    <location>
        <begin position="145"/>
        <end position="162"/>
    </location>
</feature>
<feature type="transmembrane region" description="Helical" evidence="7">
    <location>
        <begin position="75"/>
        <end position="94"/>
    </location>
</feature>
<proteinExistence type="inferred from homology"/>
<feature type="transmembrane region" description="Helical" evidence="7">
    <location>
        <begin position="380"/>
        <end position="400"/>
    </location>
</feature>
<evidence type="ECO:0000256" key="3">
    <source>
        <dbReference type="ARBA" id="ARBA00022475"/>
    </source>
</evidence>
<protein>
    <recommendedName>
        <fullName evidence="10">Lipopolysaccharide biosynthesis protein</fullName>
    </recommendedName>
</protein>
<evidence type="ECO:0000313" key="9">
    <source>
        <dbReference type="Proteomes" id="UP000626370"/>
    </source>
</evidence>
<evidence type="ECO:0000256" key="1">
    <source>
        <dbReference type="ARBA" id="ARBA00004651"/>
    </source>
</evidence>
<organism evidence="8 9">
    <name type="scientific">Thalassotalea profundi</name>
    <dbReference type="NCBI Taxonomy" id="2036687"/>
    <lineage>
        <taxon>Bacteria</taxon>
        <taxon>Pseudomonadati</taxon>
        <taxon>Pseudomonadota</taxon>
        <taxon>Gammaproteobacteria</taxon>
        <taxon>Alteromonadales</taxon>
        <taxon>Colwelliaceae</taxon>
        <taxon>Thalassotalea</taxon>
    </lineage>
</organism>
<comment type="similarity">
    <text evidence="2">Belongs to the polysaccharide synthase family.</text>
</comment>
<evidence type="ECO:0000256" key="7">
    <source>
        <dbReference type="SAM" id="Phobius"/>
    </source>
</evidence>
<keyword evidence="9" id="KW-1185">Reference proteome</keyword>
<evidence type="ECO:0008006" key="10">
    <source>
        <dbReference type="Google" id="ProtNLM"/>
    </source>
</evidence>
<feature type="transmembrane region" description="Helical" evidence="7">
    <location>
        <begin position="106"/>
        <end position="124"/>
    </location>
</feature>
<feature type="transmembrane region" description="Helical" evidence="7">
    <location>
        <begin position="323"/>
        <end position="344"/>
    </location>
</feature>
<dbReference type="Proteomes" id="UP000626370">
    <property type="component" value="Unassembled WGS sequence"/>
</dbReference>
<dbReference type="RefSeq" id="WP_189376589.1">
    <property type="nucleotide sequence ID" value="NZ_BNAH01000002.1"/>
</dbReference>
<sequence>MAVKKEVIWLISSTSLNITSVFLVFIFLAQLGGQELVGELAIINIVLSFTLLLQDSGLSNYFIHRQNLTRSERSSLFFINVLLGLIATILVFFLSGWVGDFYHSENIARCLSIVAFNFIFISLTSQYQAHFIKNLENTKLAKIEIVTKLSILICMIGLYYLGHPPLDSYIWAVLFSTAFKWILILYLVPKEWHPRLTFDRRILSPALSFGGYQMASQVLNQLRGRLDQIVIGKWLGTDALGLYTIAKELVLQPNKLISPLISRIILPRLAKNQGKDDEFSVVFSNSNNYILIFNTIIFVLMTVCLYFLIPILYGDDFSNAFDLFLIMVVIGMVRPLGSIFGALAQSRGQSKIEFKWNILSFVVVSSFMFIATFFKDIMTYAALMSAAQVILSSYAVFFFSRNLIQLDYRAHLLRIGGIISVFLLLQIVFFNW</sequence>
<dbReference type="InterPro" id="IPR050833">
    <property type="entry name" value="Poly_Biosynth_Transport"/>
</dbReference>
<evidence type="ECO:0000256" key="4">
    <source>
        <dbReference type="ARBA" id="ARBA00022692"/>
    </source>
</evidence>
<comment type="caution">
    <text evidence="8">The sequence shown here is derived from an EMBL/GenBank/DDBJ whole genome shotgun (WGS) entry which is preliminary data.</text>
</comment>
<evidence type="ECO:0000256" key="2">
    <source>
        <dbReference type="ARBA" id="ARBA00007430"/>
    </source>
</evidence>
<reference evidence="9" key="1">
    <citation type="journal article" date="2019" name="Int. J. Syst. Evol. Microbiol.">
        <title>The Global Catalogue of Microorganisms (GCM) 10K type strain sequencing project: providing services to taxonomists for standard genome sequencing and annotation.</title>
        <authorList>
            <consortium name="The Broad Institute Genomics Platform"/>
            <consortium name="The Broad Institute Genome Sequencing Center for Infectious Disease"/>
            <person name="Wu L."/>
            <person name="Ma J."/>
        </authorList>
    </citation>
    <scope>NUCLEOTIDE SEQUENCE [LARGE SCALE GENOMIC DNA]</scope>
    <source>
        <strain evidence="9">CGMCC 1.15922</strain>
    </source>
</reference>
<keyword evidence="6 7" id="KW-0472">Membrane</keyword>
<comment type="subcellular location">
    <subcellularLocation>
        <location evidence="1">Cell membrane</location>
        <topology evidence="1">Multi-pass membrane protein</topology>
    </subcellularLocation>
</comment>
<evidence type="ECO:0000256" key="5">
    <source>
        <dbReference type="ARBA" id="ARBA00022989"/>
    </source>
</evidence>
<keyword evidence="3" id="KW-1003">Cell membrane</keyword>
<feature type="transmembrane region" description="Helical" evidence="7">
    <location>
        <begin position="356"/>
        <end position="374"/>
    </location>
</feature>
<accession>A0ABQ3IEZ5</accession>
<gene>
    <name evidence="8" type="ORF">GCM10011501_05640</name>
</gene>
<feature type="transmembrane region" description="Helical" evidence="7">
    <location>
        <begin position="41"/>
        <end position="63"/>
    </location>
</feature>
<feature type="transmembrane region" description="Helical" evidence="7">
    <location>
        <begin position="7"/>
        <end position="29"/>
    </location>
</feature>
<dbReference type="PANTHER" id="PTHR30250">
    <property type="entry name" value="PST FAMILY PREDICTED COLANIC ACID TRANSPORTER"/>
    <property type="match status" value="1"/>
</dbReference>
<name>A0ABQ3IEZ5_9GAMM</name>
<evidence type="ECO:0000313" key="8">
    <source>
        <dbReference type="EMBL" id="GHE80578.1"/>
    </source>
</evidence>
<feature type="transmembrane region" description="Helical" evidence="7">
    <location>
        <begin position="289"/>
        <end position="311"/>
    </location>
</feature>